<gene>
    <name evidence="2" type="ORF">SAMN04488044_2365</name>
</gene>
<organism evidence="2 3">
    <name type="scientific">Cognatishimia maritima</name>
    <dbReference type="NCBI Taxonomy" id="870908"/>
    <lineage>
        <taxon>Bacteria</taxon>
        <taxon>Pseudomonadati</taxon>
        <taxon>Pseudomonadota</taxon>
        <taxon>Alphaproteobacteria</taxon>
        <taxon>Rhodobacterales</taxon>
        <taxon>Paracoccaceae</taxon>
        <taxon>Cognatishimia</taxon>
    </lineage>
</organism>
<reference evidence="3" key="1">
    <citation type="submission" date="2016-11" db="EMBL/GenBank/DDBJ databases">
        <authorList>
            <person name="Varghese N."/>
            <person name="Submissions S."/>
        </authorList>
    </citation>
    <scope>NUCLEOTIDE SEQUENCE [LARGE SCALE GENOMIC DNA]</scope>
    <source>
        <strain evidence="3">DSM 28223</strain>
    </source>
</reference>
<protein>
    <submittedName>
        <fullName evidence="2">SseB protein N-terminal domain-containing protein</fullName>
    </submittedName>
</protein>
<dbReference type="AlphaFoldDB" id="A0A1M5S226"/>
<evidence type="ECO:0000313" key="2">
    <source>
        <dbReference type="EMBL" id="SHH32509.1"/>
    </source>
</evidence>
<name>A0A1M5S226_9RHOB</name>
<dbReference type="Proteomes" id="UP000184211">
    <property type="component" value="Unassembled WGS sequence"/>
</dbReference>
<evidence type="ECO:0000259" key="1">
    <source>
        <dbReference type="Pfam" id="PF07179"/>
    </source>
</evidence>
<evidence type="ECO:0000313" key="3">
    <source>
        <dbReference type="Proteomes" id="UP000184211"/>
    </source>
</evidence>
<accession>A0A1M5S226</accession>
<dbReference type="OrthoDB" id="7831317at2"/>
<dbReference type="Pfam" id="PF07179">
    <property type="entry name" value="SseB"/>
    <property type="match status" value="1"/>
</dbReference>
<dbReference type="EMBL" id="FQWM01000004">
    <property type="protein sequence ID" value="SHH32509.1"/>
    <property type="molecule type" value="Genomic_DNA"/>
</dbReference>
<feature type="domain" description="SseB protein N-terminal" evidence="1">
    <location>
        <begin position="22"/>
        <end position="122"/>
    </location>
</feature>
<dbReference type="STRING" id="870908.SAMN04488044_2365"/>
<keyword evidence="3" id="KW-1185">Reference proteome</keyword>
<dbReference type="InterPro" id="IPR009839">
    <property type="entry name" value="SseB_N"/>
</dbReference>
<sequence>MTETKPTPIDAAHAAMDASPLDDGARLKFYERLADSELFLLLEKEQEDDRIAPEVFEVQDASFVLVFDTIERLAEFVGKPAPYAALSGRVIAQMLAPSGIGLGVNLEVAPSSILIPADAVTWLVQTLENAPDEVEAKLAEVTAPAGLPDSLITSLDTKLSTAVGLARWAYLVGTVAENGVRSHMLGFVGTVDGAQPALAKAVSEALTFSGIDAGALDVGFFGPNDPFAAQLAKVGLRFDLPEPDAPREYVQIAPGSDPENPPKLR</sequence>
<proteinExistence type="predicted"/>